<dbReference type="RefSeq" id="WP_353541049.1">
    <property type="nucleotide sequence ID" value="NZ_BAABRN010000006.1"/>
</dbReference>
<organism evidence="1 2">
    <name type="scientific">Deinococcus xinjiangensis</name>
    <dbReference type="NCBI Taxonomy" id="457454"/>
    <lineage>
        <taxon>Bacteria</taxon>
        <taxon>Thermotogati</taxon>
        <taxon>Deinococcota</taxon>
        <taxon>Deinococci</taxon>
        <taxon>Deinococcales</taxon>
        <taxon>Deinococcaceae</taxon>
        <taxon>Deinococcus</taxon>
    </lineage>
</organism>
<protein>
    <submittedName>
        <fullName evidence="1">Uncharacterized protein</fullName>
    </submittedName>
</protein>
<comment type="caution">
    <text evidence="1">The sequence shown here is derived from an EMBL/GenBank/DDBJ whole genome shotgun (WGS) entry which is preliminary data.</text>
</comment>
<reference evidence="1 2" key="1">
    <citation type="submission" date="2024-02" db="EMBL/GenBank/DDBJ databases">
        <title>Deinococcus xinjiangensis NBRC 107630.</title>
        <authorList>
            <person name="Ichikawa N."/>
            <person name="Katano-Makiyama Y."/>
            <person name="Hidaka K."/>
        </authorList>
    </citation>
    <scope>NUCLEOTIDE SEQUENCE [LARGE SCALE GENOMIC DNA]</scope>
    <source>
        <strain evidence="1 2">NBRC 107630</strain>
    </source>
</reference>
<gene>
    <name evidence="1" type="ORF">Dxin01_00806</name>
</gene>
<evidence type="ECO:0000313" key="2">
    <source>
        <dbReference type="Proteomes" id="UP001458946"/>
    </source>
</evidence>
<dbReference type="EMBL" id="BAABRN010000006">
    <property type="protein sequence ID" value="GAA5501075.1"/>
    <property type="molecule type" value="Genomic_DNA"/>
</dbReference>
<dbReference type="Proteomes" id="UP001458946">
    <property type="component" value="Unassembled WGS sequence"/>
</dbReference>
<proteinExistence type="predicted"/>
<name>A0ABP9V710_9DEIO</name>
<sequence length="324" mass="36867">MIVQHAASCLQTPTEYGAWQAQPLARGMIERGLHGAQTSVQKFVLDGLEKALKLIPAQLAAEVDFFKNHANRKAEPLLRVRLHYAPKQTFSAMHLQQVRQKLDGADPRLLPTLLHYGCRAAQDVLPCFTPDTALALHSASHTFYTETDEEFADELRDGGFHGCKLTDSDQKVLKLARKAGMRTPSDVEKLVPYFGEPYEHALLEAEWPPAIQRLCQEVLLLEARGSQLPPYSEADGEASCEFLYPYYRESLLLDPFAKQDRYLSFTREMHSELQYIDDDELPIRTFILERGEDLDRFEQYVLAAPALQEALRTWLQHLYAYGEG</sequence>
<keyword evidence="2" id="KW-1185">Reference proteome</keyword>
<evidence type="ECO:0000313" key="1">
    <source>
        <dbReference type="EMBL" id="GAA5501075.1"/>
    </source>
</evidence>
<accession>A0ABP9V710</accession>